<dbReference type="PANTHER" id="PTHR14130:SF14">
    <property type="entry name" value="RHO GTPASE-ACTIVATING PROTEIN 92B"/>
    <property type="match status" value="1"/>
</dbReference>
<dbReference type="Gene3D" id="1.20.1270.60">
    <property type="entry name" value="Arfaptin homology (AH) domain/BAR domain"/>
    <property type="match status" value="1"/>
</dbReference>
<feature type="domain" description="BAR" evidence="6">
    <location>
        <begin position="15"/>
        <end position="238"/>
    </location>
</feature>
<reference evidence="7" key="2">
    <citation type="submission" date="2017-05" db="UniProtKB">
        <authorList>
            <consortium name="EnsemblMetazoa"/>
        </authorList>
    </citation>
    <scope>IDENTIFICATION</scope>
</reference>
<proteinExistence type="predicted"/>
<dbReference type="PRINTS" id="PR01217">
    <property type="entry name" value="PRICHEXTENSN"/>
</dbReference>
<dbReference type="Pfam" id="PF00620">
    <property type="entry name" value="RhoGAP"/>
    <property type="match status" value="1"/>
</dbReference>
<dbReference type="Proteomes" id="UP000007879">
    <property type="component" value="Unassembled WGS sequence"/>
</dbReference>
<dbReference type="KEGG" id="aqu:100640157"/>
<feature type="compositionally biased region" description="Basic and acidic residues" evidence="4">
    <location>
        <begin position="556"/>
        <end position="569"/>
    </location>
</feature>
<reference evidence="8" key="1">
    <citation type="journal article" date="2010" name="Nature">
        <title>The Amphimedon queenslandica genome and the evolution of animal complexity.</title>
        <authorList>
            <person name="Srivastava M."/>
            <person name="Simakov O."/>
            <person name="Chapman J."/>
            <person name="Fahey B."/>
            <person name="Gauthier M.E."/>
            <person name="Mitros T."/>
            <person name="Richards G.S."/>
            <person name="Conaco C."/>
            <person name="Dacre M."/>
            <person name="Hellsten U."/>
            <person name="Larroux C."/>
            <person name="Putnam N.H."/>
            <person name="Stanke M."/>
            <person name="Adamska M."/>
            <person name="Darling A."/>
            <person name="Degnan S.M."/>
            <person name="Oakley T.H."/>
            <person name="Plachetzki D.C."/>
            <person name="Zhai Y."/>
            <person name="Adamski M."/>
            <person name="Calcino A."/>
            <person name="Cummins S.F."/>
            <person name="Goodstein D.M."/>
            <person name="Harris C."/>
            <person name="Jackson D.J."/>
            <person name="Leys S.P."/>
            <person name="Shu S."/>
            <person name="Woodcroft B.J."/>
            <person name="Vervoort M."/>
            <person name="Kosik K.S."/>
            <person name="Manning G."/>
            <person name="Degnan B.M."/>
            <person name="Rokhsar D.S."/>
        </authorList>
    </citation>
    <scope>NUCLEOTIDE SEQUENCE [LARGE SCALE GENOMIC DNA]</scope>
</reference>
<dbReference type="SUPFAM" id="SSF48350">
    <property type="entry name" value="GTPase activation domain, GAP"/>
    <property type="match status" value="1"/>
</dbReference>
<organism evidence="7">
    <name type="scientific">Amphimedon queenslandica</name>
    <name type="common">Sponge</name>
    <dbReference type="NCBI Taxonomy" id="400682"/>
    <lineage>
        <taxon>Eukaryota</taxon>
        <taxon>Metazoa</taxon>
        <taxon>Porifera</taxon>
        <taxon>Demospongiae</taxon>
        <taxon>Heteroscleromorpha</taxon>
        <taxon>Haplosclerida</taxon>
        <taxon>Niphatidae</taxon>
        <taxon>Amphimedon</taxon>
    </lineage>
</organism>
<dbReference type="OrthoDB" id="19923at2759"/>
<feature type="domain" description="Rho-GAP" evidence="5">
    <location>
        <begin position="250"/>
        <end position="430"/>
    </location>
</feature>
<sequence length="588" mass="65997">MAAKHFNRFKQLAGEKLSVREKSDRLTSSLSEAEKKVEEIRSSCQSVIKRLHACNQGSGSTFEKHQKKLPHYALGVSMMESATSMEASVLSNILKEVGQAQLDISSHLTEYEMAMENDIIQNINSILEECKKVDKAKKKLSSARLDMDGTRNRYQSIQDKFSPRAETVKSELDQAISHFEQCQDTYATELFSFLSKERELADLMHKMTVLQITHLKEKLNVLDEILPRLNKTLDVSAERPAFGFCLLDHLKLTERTISYVIEECCLELRRRGMKMEGIFRLAASAAKLKLLKNAFDAASADVSTHDPHTVAGALKQYLRELPDPILTHELHADWVAAAGVANEGERMQQLWSVTQNLAPENRENLRYLMWFLHDLSKYHEHTKMNVNNIAIVIGPNLLWSKNETMQGLVGETALYTRIADCFVRHPSYFFGDPPALPDDLASPDVKEEPPLFSPTNEPSTPVSNEDCDFEQAPTDPGDLEQQDTSSLNKPHALPITTEERPTPPARRNRSIKRQQPQPDASPIPSSPKTPTGRPSRPAPQPPPSRSKARPPPPSPPREKSSPALLKEKPSPPPPFKPKDSSVDEETVL</sequence>
<feature type="compositionally biased region" description="Polar residues" evidence="4">
    <location>
        <begin position="453"/>
        <end position="463"/>
    </location>
</feature>
<dbReference type="PANTHER" id="PTHR14130">
    <property type="entry name" value="3BP-1 RELATED RHOGAP"/>
    <property type="match status" value="1"/>
</dbReference>
<dbReference type="GO" id="GO:0035020">
    <property type="term" value="P:regulation of Rac protein signal transduction"/>
    <property type="evidence" value="ECO:0007669"/>
    <property type="project" value="TreeGrafter"/>
</dbReference>
<dbReference type="PROSITE" id="PS51021">
    <property type="entry name" value="BAR"/>
    <property type="match status" value="1"/>
</dbReference>
<name>A0A1X7V681_AMPQE</name>
<accession>A0A1X7V681</accession>
<dbReference type="SUPFAM" id="SSF103657">
    <property type="entry name" value="BAR/IMD domain-like"/>
    <property type="match status" value="1"/>
</dbReference>
<dbReference type="Pfam" id="PF03114">
    <property type="entry name" value="BAR"/>
    <property type="match status" value="1"/>
</dbReference>
<evidence type="ECO:0008006" key="9">
    <source>
        <dbReference type="Google" id="ProtNLM"/>
    </source>
</evidence>
<dbReference type="GO" id="GO:0005737">
    <property type="term" value="C:cytoplasm"/>
    <property type="evidence" value="ECO:0007669"/>
    <property type="project" value="InterPro"/>
</dbReference>
<dbReference type="GO" id="GO:0007165">
    <property type="term" value="P:signal transduction"/>
    <property type="evidence" value="ECO:0007669"/>
    <property type="project" value="InterPro"/>
</dbReference>
<dbReference type="FunCoup" id="A0A1X7V681">
    <property type="interactions" value="105"/>
</dbReference>
<dbReference type="eggNOG" id="KOG4270">
    <property type="taxonomic scope" value="Eukaryota"/>
</dbReference>
<dbReference type="AlphaFoldDB" id="A0A1X7V681"/>
<dbReference type="InParanoid" id="A0A1X7V681"/>
<evidence type="ECO:0000256" key="2">
    <source>
        <dbReference type="ARBA" id="ARBA00022553"/>
    </source>
</evidence>
<gene>
    <name evidence="7" type="primary">100640157</name>
</gene>
<dbReference type="FunFam" id="1.10.555.10:FF:000001">
    <property type="entry name" value="Rho GTPase activating protein 44"/>
    <property type="match status" value="1"/>
</dbReference>
<dbReference type="SMART" id="SM00721">
    <property type="entry name" value="BAR"/>
    <property type="match status" value="1"/>
</dbReference>
<feature type="coiled-coil region" evidence="3">
    <location>
        <begin position="23"/>
        <end position="50"/>
    </location>
</feature>
<dbReference type="InterPro" id="IPR000198">
    <property type="entry name" value="RhoGAP_dom"/>
</dbReference>
<dbReference type="EnsemblMetazoa" id="Aqu2.1.35780_001">
    <property type="protein sequence ID" value="Aqu2.1.35780_001"/>
    <property type="gene ID" value="Aqu2.1.35780"/>
</dbReference>
<evidence type="ECO:0000259" key="6">
    <source>
        <dbReference type="PROSITE" id="PS51021"/>
    </source>
</evidence>
<dbReference type="SMART" id="SM00324">
    <property type="entry name" value="RhoGAP"/>
    <property type="match status" value="1"/>
</dbReference>
<dbReference type="InterPro" id="IPR047165">
    <property type="entry name" value="RHG17/44/SH3BP1-like"/>
</dbReference>
<evidence type="ECO:0000256" key="1">
    <source>
        <dbReference type="ARBA" id="ARBA00022468"/>
    </source>
</evidence>
<dbReference type="EnsemblMetazoa" id="XM_003385462.3">
    <property type="protein sequence ID" value="XP_003385510.1"/>
    <property type="gene ID" value="LOC100640157"/>
</dbReference>
<keyword evidence="8" id="KW-1185">Reference proteome</keyword>
<dbReference type="PROSITE" id="PS50238">
    <property type="entry name" value="RHOGAP"/>
    <property type="match status" value="1"/>
</dbReference>
<dbReference type="InterPro" id="IPR004148">
    <property type="entry name" value="BAR_dom"/>
</dbReference>
<dbReference type="STRING" id="400682.A0A1X7V681"/>
<evidence type="ECO:0000259" key="5">
    <source>
        <dbReference type="PROSITE" id="PS50238"/>
    </source>
</evidence>
<dbReference type="InterPro" id="IPR008936">
    <property type="entry name" value="Rho_GTPase_activation_prot"/>
</dbReference>
<dbReference type="GO" id="GO:0005096">
    <property type="term" value="F:GTPase activator activity"/>
    <property type="evidence" value="ECO:0007669"/>
    <property type="project" value="UniProtKB-KW"/>
</dbReference>
<evidence type="ECO:0000313" key="8">
    <source>
        <dbReference type="Proteomes" id="UP000007879"/>
    </source>
</evidence>
<dbReference type="GO" id="GO:0032956">
    <property type="term" value="P:regulation of actin cytoskeleton organization"/>
    <property type="evidence" value="ECO:0007669"/>
    <property type="project" value="TreeGrafter"/>
</dbReference>
<dbReference type="Gene3D" id="1.10.555.10">
    <property type="entry name" value="Rho GTPase activation protein"/>
    <property type="match status" value="1"/>
</dbReference>
<evidence type="ECO:0000256" key="3">
    <source>
        <dbReference type="SAM" id="Coils"/>
    </source>
</evidence>
<evidence type="ECO:0000256" key="4">
    <source>
        <dbReference type="SAM" id="MobiDB-lite"/>
    </source>
</evidence>
<evidence type="ECO:0000313" key="7">
    <source>
        <dbReference type="EnsemblMetazoa" id="Aqu2.1.35780_001"/>
    </source>
</evidence>
<feature type="region of interest" description="Disordered" evidence="4">
    <location>
        <begin position="439"/>
        <end position="588"/>
    </location>
</feature>
<keyword evidence="3" id="KW-0175">Coiled coil</keyword>
<keyword evidence="1" id="KW-0343">GTPase activation</keyword>
<keyword evidence="2" id="KW-0597">Phosphoprotein</keyword>
<feature type="compositionally biased region" description="Pro residues" evidence="4">
    <location>
        <begin position="536"/>
        <end position="555"/>
    </location>
</feature>
<dbReference type="InterPro" id="IPR027267">
    <property type="entry name" value="AH/BAR_dom_sf"/>
</dbReference>
<protein>
    <recommendedName>
        <fullName evidence="9">Rho-GAP domain-containing protein</fullName>
    </recommendedName>
</protein>